<dbReference type="Gene3D" id="2.30.42.10">
    <property type="match status" value="3"/>
</dbReference>
<feature type="domain" description="PDZ" evidence="2">
    <location>
        <begin position="217"/>
        <end position="303"/>
    </location>
</feature>
<feature type="region of interest" description="Disordered" evidence="1">
    <location>
        <begin position="78"/>
        <end position="156"/>
    </location>
</feature>
<name>A0A9N9TWK2_PHYSR</name>
<dbReference type="EMBL" id="OU900100">
    <property type="protein sequence ID" value="CAG9863714.1"/>
    <property type="molecule type" value="Genomic_DNA"/>
</dbReference>
<evidence type="ECO:0000313" key="3">
    <source>
        <dbReference type="EMBL" id="CAG9863714.1"/>
    </source>
</evidence>
<keyword evidence="4" id="KW-1185">Reference proteome</keyword>
<dbReference type="Pfam" id="PF00595">
    <property type="entry name" value="PDZ"/>
    <property type="match status" value="3"/>
</dbReference>
<proteinExistence type="predicted"/>
<feature type="region of interest" description="Disordered" evidence="1">
    <location>
        <begin position="542"/>
        <end position="573"/>
    </location>
</feature>
<evidence type="ECO:0000256" key="1">
    <source>
        <dbReference type="SAM" id="MobiDB-lite"/>
    </source>
</evidence>
<sequence>MPCAVCLGYYRHLIRAHSASKRDKQPGGGVETGANNADDLLNLVRRLSYSHTAPHKPTTPEDAVRDAEHDVNMGANVSRHSAKGLGRRSQSSGSICNGGGSGSAGKGGRHPDGKICSSLPSYLDDRDKNGASCNNNHHRKHPSDDQERIPPLGDSAPLHWKFSDTQTICDQGYGSERSPEEEYPPPLAGLEQEVLQCLHHLEPHACYPFITPDSTFLVKLVKGSRGLGLSVTGGIDSTGSWPGLIRIKRLFPHQPASACGLLNVGDLLLEANGVALTGLTNYEALEVLRTAPNQVDLKVCRPPPDVLNCVSPISEVPPPPPRREPPNTLNLPATSYVTPEDDQYHGEFEITLKKIQGSLGFTLRKEDDSALGHYVRALVREPALTDGRIRAGDKIIAVNDVEICPMSHEQAVQFLRQCPDIVKLRLYRDSAQTPVATLSPTETTPRNSFSRKAHLRQEAMDMLNDLAGRKLVGMASSDAYEPPQSPTSSLRRRHRRPPAPPAPPQPEQDYQLAGQSDDYVDYQEQFHEGMIQICPRPFDDDIYSSLFTDEPEEEGDDKPNRPSSLELYNPNQTPVACRKPRFNFSLAHNAYELNNLDAEVLDAPNLTYNLSGNEDVKTSDSEIQEPVSMPHISTTNGHFNHKHPAYQSAHPQIGTDHAPAQPPTQIQPAKSTAPPADGTADGTLKRRKNNTAAAVETKRHLSHAMPMKEEYEVLAIELNRGWNSRLGFSLQGAAGVTYVSAVYPDSVASRDGRLKPGDRLIKVNDESIEHMSTSEIIDLLRIVRGPVCIVISRVKTTEDCLKSNAEN</sequence>
<dbReference type="PANTHER" id="PTHR46900">
    <property type="entry name" value="TYROSINE-PROTEIN PHOSPHATASE NON-RECEPTOR TYPE 13"/>
    <property type="match status" value="1"/>
</dbReference>
<evidence type="ECO:0000259" key="2">
    <source>
        <dbReference type="PROSITE" id="PS50106"/>
    </source>
</evidence>
<feature type="region of interest" description="Disordered" evidence="1">
    <location>
        <begin position="630"/>
        <end position="692"/>
    </location>
</feature>
<dbReference type="OrthoDB" id="165498at2759"/>
<protein>
    <recommendedName>
        <fullName evidence="2">PDZ domain-containing protein</fullName>
    </recommendedName>
</protein>
<dbReference type="CDD" id="cd00136">
    <property type="entry name" value="PDZ_canonical"/>
    <property type="match status" value="1"/>
</dbReference>
<feature type="region of interest" description="Disordered" evidence="1">
    <location>
        <begin position="474"/>
        <end position="511"/>
    </location>
</feature>
<dbReference type="Proteomes" id="UP001153712">
    <property type="component" value="Chromosome 7"/>
</dbReference>
<accession>A0A9N9TWK2</accession>
<dbReference type="AlphaFoldDB" id="A0A9N9TWK2"/>
<feature type="compositionally biased region" description="Gly residues" evidence="1">
    <location>
        <begin position="96"/>
        <end position="106"/>
    </location>
</feature>
<dbReference type="InterPro" id="IPR001478">
    <property type="entry name" value="PDZ"/>
</dbReference>
<dbReference type="InterPro" id="IPR052074">
    <property type="entry name" value="NonRcpt_TyrProt_Phosphatase"/>
</dbReference>
<dbReference type="PANTHER" id="PTHR46900:SF4">
    <property type="entry name" value="FERM AND PDZ DOMAIN CONTAINING 2"/>
    <property type="match status" value="1"/>
</dbReference>
<dbReference type="PROSITE" id="PS50106">
    <property type="entry name" value="PDZ"/>
    <property type="match status" value="3"/>
</dbReference>
<dbReference type="FunFam" id="2.30.42.10:FF:000390">
    <property type="match status" value="1"/>
</dbReference>
<reference evidence="3" key="1">
    <citation type="submission" date="2022-01" db="EMBL/GenBank/DDBJ databases">
        <authorList>
            <person name="King R."/>
        </authorList>
    </citation>
    <scope>NUCLEOTIDE SEQUENCE</scope>
</reference>
<organism evidence="3 4">
    <name type="scientific">Phyllotreta striolata</name>
    <name type="common">Striped flea beetle</name>
    <name type="synonym">Crioceris striolata</name>
    <dbReference type="NCBI Taxonomy" id="444603"/>
    <lineage>
        <taxon>Eukaryota</taxon>
        <taxon>Metazoa</taxon>
        <taxon>Ecdysozoa</taxon>
        <taxon>Arthropoda</taxon>
        <taxon>Hexapoda</taxon>
        <taxon>Insecta</taxon>
        <taxon>Pterygota</taxon>
        <taxon>Neoptera</taxon>
        <taxon>Endopterygota</taxon>
        <taxon>Coleoptera</taxon>
        <taxon>Polyphaga</taxon>
        <taxon>Cucujiformia</taxon>
        <taxon>Chrysomeloidea</taxon>
        <taxon>Chrysomelidae</taxon>
        <taxon>Galerucinae</taxon>
        <taxon>Alticini</taxon>
        <taxon>Phyllotreta</taxon>
    </lineage>
</organism>
<gene>
    <name evidence="3" type="ORF">PHYEVI_LOCUS9998</name>
</gene>
<dbReference type="SUPFAM" id="SSF50156">
    <property type="entry name" value="PDZ domain-like"/>
    <property type="match status" value="3"/>
</dbReference>
<evidence type="ECO:0000313" key="4">
    <source>
        <dbReference type="Proteomes" id="UP001153712"/>
    </source>
</evidence>
<feature type="domain" description="PDZ" evidence="2">
    <location>
        <begin position="715"/>
        <end position="795"/>
    </location>
</feature>
<dbReference type="InterPro" id="IPR036034">
    <property type="entry name" value="PDZ_sf"/>
</dbReference>
<feature type="domain" description="PDZ" evidence="2">
    <location>
        <begin position="349"/>
        <end position="430"/>
    </location>
</feature>
<dbReference type="SMART" id="SM00228">
    <property type="entry name" value="PDZ"/>
    <property type="match status" value="3"/>
</dbReference>